<evidence type="ECO:0000313" key="3">
    <source>
        <dbReference type="Proteomes" id="UP001185092"/>
    </source>
</evidence>
<dbReference type="AlphaFoldDB" id="A0AAE4BUJ2"/>
<evidence type="ECO:0000313" key="2">
    <source>
        <dbReference type="EMBL" id="MDR6240822.1"/>
    </source>
</evidence>
<keyword evidence="3" id="KW-1185">Reference proteome</keyword>
<feature type="transmembrane region" description="Helical" evidence="1">
    <location>
        <begin position="12"/>
        <end position="34"/>
    </location>
</feature>
<keyword evidence="1" id="KW-0812">Transmembrane</keyword>
<evidence type="ECO:0000256" key="1">
    <source>
        <dbReference type="SAM" id="Phobius"/>
    </source>
</evidence>
<name>A0AAE4BUJ2_9BACT</name>
<keyword evidence="1" id="KW-1133">Transmembrane helix</keyword>
<dbReference type="RefSeq" id="WP_309941106.1">
    <property type="nucleotide sequence ID" value="NZ_AP025306.1"/>
</dbReference>
<accession>A0AAE4BUJ2</accession>
<reference evidence="2" key="1">
    <citation type="submission" date="2023-07" db="EMBL/GenBank/DDBJ databases">
        <title>Genomic Encyclopedia of Type Strains, Phase IV (KMG-IV): sequencing the most valuable type-strain genomes for metagenomic binning, comparative biology and taxonomic classification.</title>
        <authorList>
            <person name="Goeker M."/>
        </authorList>
    </citation>
    <scope>NUCLEOTIDE SEQUENCE</scope>
    <source>
        <strain evidence="2">DSM 26174</strain>
    </source>
</reference>
<dbReference type="Proteomes" id="UP001185092">
    <property type="component" value="Unassembled WGS sequence"/>
</dbReference>
<feature type="transmembrane region" description="Helical" evidence="1">
    <location>
        <begin position="108"/>
        <end position="126"/>
    </location>
</feature>
<feature type="transmembrane region" description="Helical" evidence="1">
    <location>
        <begin position="40"/>
        <end position="58"/>
    </location>
</feature>
<proteinExistence type="predicted"/>
<gene>
    <name evidence="2" type="ORF">HNQ88_003898</name>
</gene>
<keyword evidence="1" id="KW-0472">Membrane</keyword>
<dbReference type="EMBL" id="JAVDQD010000005">
    <property type="protein sequence ID" value="MDR6240822.1"/>
    <property type="molecule type" value="Genomic_DNA"/>
</dbReference>
<organism evidence="2 3">
    <name type="scientific">Aureibacter tunicatorum</name>
    <dbReference type="NCBI Taxonomy" id="866807"/>
    <lineage>
        <taxon>Bacteria</taxon>
        <taxon>Pseudomonadati</taxon>
        <taxon>Bacteroidota</taxon>
        <taxon>Cytophagia</taxon>
        <taxon>Cytophagales</taxon>
        <taxon>Persicobacteraceae</taxon>
        <taxon>Aureibacter</taxon>
    </lineage>
</organism>
<sequence length="145" mass="16103">MEKEMIISENTYLKALRVSFIAVIAGLIIVDFLALRLGSIVAIITMYICAMTMTTNIIKGEACEYYPSVSGFEMNGKLISFYIAIDFIFGFSILIVSKLLGQFELEPILFNTLCVIAGIVSLCLAVKVKCDFILKQIIHSTTKLK</sequence>
<feature type="transmembrane region" description="Helical" evidence="1">
    <location>
        <begin position="79"/>
        <end position="96"/>
    </location>
</feature>
<protein>
    <submittedName>
        <fullName evidence="2">Uncharacterized protein</fullName>
    </submittedName>
</protein>
<comment type="caution">
    <text evidence="2">The sequence shown here is derived from an EMBL/GenBank/DDBJ whole genome shotgun (WGS) entry which is preliminary data.</text>
</comment>